<gene>
    <name evidence="2" type="ORF">OLC1_LOCUS19870</name>
</gene>
<accession>A0AAV1DY09</accession>
<dbReference type="AlphaFoldDB" id="A0AAV1DY09"/>
<feature type="region of interest" description="Disordered" evidence="1">
    <location>
        <begin position="124"/>
        <end position="170"/>
    </location>
</feature>
<dbReference type="Proteomes" id="UP001161247">
    <property type="component" value="Chromosome 7"/>
</dbReference>
<feature type="compositionally biased region" description="Basic residues" evidence="1">
    <location>
        <begin position="133"/>
        <end position="142"/>
    </location>
</feature>
<keyword evidence="3" id="KW-1185">Reference proteome</keyword>
<dbReference type="EMBL" id="OX459124">
    <property type="protein sequence ID" value="CAI9112745.1"/>
    <property type="molecule type" value="Genomic_DNA"/>
</dbReference>
<feature type="compositionally biased region" description="Polar residues" evidence="1">
    <location>
        <begin position="159"/>
        <end position="170"/>
    </location>
</feature>
<feature type="compositionally biased region" description="Basic and acidic residues" evidence="1">
    <location>
        <begin position="1"/>
        <end position="16"/>
    </location>
</feature>
<feature type="region of interest" description="Disordered" evidence="1">
    <location>
        <begin position="63"/>
        <end position="87"/>
    </location>
</feature>
<evidence type="ECO:0000256" key="1">
    <source>
        <dbReference type="SAM" id="MobiDB-lite"/>
    </source>
</evidence>
<evidence type="ECO:0000313" key="2">
    <source>
        <dbReference type="EMBL" id="CAI9112745.1"/>
    </source>
</evidence>
<protein>
    <submittedName>
        <fullName evidence="2">OLC1v1013233C1</fullName>
    </submittedName>
</protein>
<evidence type="ECO:0000313" key="3">
    <source>
        <dbReference type="Proteomes" id="UP001161247"/>
    </source>
</evidence>
<sequence>MLEKSSQEENVTKTWEDEGMANNQEDAERQLIAYTKPLITIPPINLLSRFDALANLSEEQLDDKEEELVHSKGTLTEEVESESETELVLDDARKELHCNYLLGEDATKDSGDIGMNESAVEDMRLVVSDGEGKRKKRGRPRGSKTGVKIQDTETRRSTRLQGDSPQKNSQ</sequence>
<proteinExistence type="predicted"/>
<organism evidence="2 3">
    <name type="scientific">Oldenlandia corymbosa var. corymbosa</name>
    <dbReference type="NCBI Taxonomy" id="529605"/>
    <lineage>
        <taxon>Eukaryota</taxon>
        <taxon>Viridiplantae</taxon>
        <taxon>Streptophyta</taxon>
        <taxon>Embryophyta</taxon>
        <taxon>Tracheophyta</taxon>
        <taxon>Spermatophyta</taxon>
        <taxon>Magnoliopsida</taxon>
        <taxon>eudicotyledons</taxon>
        <taxon>Gunneridae</taxon>
        <taxon>Pentapetalae</taxon>
        <taxon>asterids</taxon>
        <taxon>lamiids</taxon>
        <taxon>Gentianales</taxon>
        <taxon>Rubiaceae</taxon>
        <taxon>Rubioideae</taxon>
        <taxon>Spermacoceae</taxon>
        <taxon>Hedyotis-Oldenlandia complex</taxon>
        <taxon>Oldenlandia</taxon>
    </lineage>
</organism>
<feature type="region of interest" description="Disordered" evidence="1">
    <location>
        <begin position="1"/>
        <end position="24"/>
    </location>
</feature>
<name>A0AAV1DY09_OLDCO</name>
<reference evidence="2" key="1">
    <citation type="submission" date="2023-03" db="EMBL/GenBank/DDBJ databases">
        <authorList>
            <person name="Julca I."/>
        </authorList>
    </citation>
    <scope>NUCLEOTIDE SEQUENCE</scope>
</reference>
<feature type="compositionally biased region" description="Acidic residues" evidence="1">
    <location>
        <begin position="77"/>
        <end position="87"/>
    </location>
</feature>